<dbReference type="Pfam" id="PF01381">
    <property type="entry name" value="HTH_3"/>
    <property type="match status" value="1"/>
</dbReference>
<evidence type="ECO:0000256" key="1">
    <source>
        <dbReference type="ARBA" id="ARBA00023125"/>
    </source>
</evidence>
<dbReference type="InterPro" id="IPR050807">
    <property type="entry name" value="TransReg_Diox_bact_type"/>
</dbReference>
<dbReference type="SUPFAM" id="SSF47413">
    <property type="entry name" value="lambda repressor-like DNA-binding domains"/>
    <property type="match status" value="1"/>
</dbReference>
<dbReference type="InterPro" id="IPR013096">
    <property type="entry name" value="Cupin_2"/>
</dbReference>
<feature type="domain" description="HTH cro/C1-type" evidence="2">
    <location>
        <begin position="17"/>
        <end position="71"/>
    </location>
</feature>
<dbReference type="Gene3D" id="2.60.120.10">
    <property type="entry name" value="Jelly Rolls"/>
    <property type="match status" value="1"/>
</dbReference>
<dbReference type="PANTHER" id="PTHR46797:SF1">
    <property type="entry name" value="METHYLPHOSPHONATE SYNTHASE"/>
    <property type="match status" value="1"/>
</dbReference>
<protein>
    <submittedName>
        <fullName evidence="3">Unannotated protein</fullName>
    </submittedName>
</protein>
<evidence type="ECO:0000259" key="2">
    <source>
        <dbReference type="PROSITE" id="PS50943"/>
    </source>
</evidence>
<dbReference type="GO" id="GO:0005829">
    <property type="term" value="C:cytosol"/>
    <property type="evidence" value="ECO:0007669"/>
    <property type="project" value="TreeGrafter"/>
</dbReference>
<reference evidence="3" key="1">
    <citation type="submission" date="2020-05" db="EMBL/GenBank/DDBJ databases">
        <authorList>
            <person name="Chiriac C."/>
            <person name="Salcher M."/>
            <person name="Ghai R."/>
            <person name="Kavagutti S V."/>
        </authorList>
    </citation>
    <scope>NUCLEOTIDE SEQUENCE</scope>
</reference>
<dbReference type="InterPro" id="IPR011051">
    <property type="entry name" value="RmlC_Cupin_sf"/>
</dbReference>
<dbReference type="InterPro" id="IPR010982">
    <property type="entry name" value="Lambda_DNA-bd_dom_sf"/>
</dbReference>
<accession>A0A6J6A817</accession>
<dbReference type="CDD" id="cd02209">
    <property type="entry name" value="cupin_XRE_C"/>
    <property type="match status" value="1"/>
</dbReference>
<dbReference type="InterPro" id="IPR001387">
    <property type="entry name" value="Cro/C1-type_HTH"/>
</dbReference>
<dbReference type="PANTHER" id="PTHR46797">
    <property type="entry name" value="HTH-TYPE TRANSCRIPTIONAL REGULATOR"/>
    <property type="match status" value="1"/>
</dbReference>
<dbReference type="SUPFAM" id="SSF51182">
    <property type="entry name" value="RmlC-like cupins"/>
    <property type="match status" value="1"/>
</dbReference>
<dbReference type="InterPro" id="IPR014710">
    <property type="entry name" value="RmlC-like_jellyroll"/>
</dbReference>
<gene>
    <name evidence="3" type="ORF">UFOPK4189_01976</name>
</gene>
<proteinExistence type="predicted"/>
<dbReference type="GO" id="GO:0003700">
    <property type="term" value="F:DNA-binding transcription factor activity"/>
    <property type="evidence" value="ECO:0007669"/>
    <property type="project" value="TreeGrafter"/>
</dbReference>
<dbReference type="GO" id="GO:0003677">
    <property type="term" value="F:DNA binding"/>
    <property type="evidence" value="ECO:0007669"/>
    <property type="project" value="UniProtKB-KW"/>
</dbReference>
<evidence type="ECO:0000313" key="3">
    <source>
        <dbReference type="EMBL" id="CAB4364210.1"/>
    </source>
</evidence>
<organism evidence="3">
    <name type="scientific">freshwater metagenome</name>
    <dbReference type="NCBI Taxonomy" id="449393"/>
    <lineage>
        <taxon>unclassified sequences</taxon>
        <taxon>metagenomes</taxon>
        <taxon>ecological metagenomes</taxon>
    </lineage>
</organism>
<dbReference type="CDD" id="cd00093">
    <property type="entry name" value="HTH_XRE"/>
    <property type="match status" value="1"/>
</dbReference>
<dbReference type="SMART" id="SM00530">
    <property type="entry name" value="HTH_XRE"/>
    <property type="match status" value="1"/>
</dbReference>
<dbReference type="Pfam" id="PF07883">
    <property type="entry name" value="Cupin_2"/>
    <property type="match status" value="1"/>
</dbReference>
<keyword evidence="1" id="KW-0238">DNA-binding</keyword>
<name>A0A6J6A817_9ZZZZ</name>
<sequence>MTLAPDADRWASLGTAVRERRLAGEFTLTELAERAGLSQPFLSQIENSRARPSMESLYRIATALSTTPPALFGGPSVAAEPTLARAAGADVPTIDTDGESLRRLLLPGDAPFHVIELIGLSREFLEPWSHEGFEALYVVAGPVEVDVDGTISRLETGDFLSYPSRLPHRYRSSAGANARVLLIETQMSGSGHGAHSG</sequence>
<dbReference type="Gene3D" id="1.10.260.40">
    <property type="entry name" value="lambda repressor-like DNA-binding domains"/>
    <property type="match status" value="1"/>
</dbReference>
<dbReference type="PROSITE" id="PS50943">
    <property type="entry name" value="HTH_CROC1"/>
    <property type="match status" value="1"/>
</dbReference>
<dbReference type="EMBL" id="CAESGF010000011">
    <property type="protein sequence ID" value="CAB4364210.1"/>
    <property type="molecule type" value="Genomic_DNA"/>
</dbReference>
<dbReference type="AlphaFoldDB" id="A0A6J6A817"/>